<keyword evidence="3" id="KW-1185">Reference proteome</keyword>
<protein>
    <recommendedName>
        <fullName evidence="4">Extracellular membrane protein CFEM domain-containing protein</fullName>
    </recommendedName>
</protein>
<reference evidence="2" key="1">
    <citation type="journal article" date="2020" name="Stud. Mycol.">
        <title>101 Dothideomycetes genomes: a test case for predicting lifestyles and emergence of pathogens.</title>
        <authorList>
            <person name="Haridas S."/>
            <person name="Albert R."/>
            <person name="Binder M."/>
            <person name="Bloem J."/>
            <person name="Labutti K."/>
            <person name="Salamov A."/>
            <person name="Andreopoulos B."/>
            <person name="Baker S."/>
            <person name="Barry K."/>
            <person name="Bills G."/>
            <person name="Bluhm B."/>
            <person name="Cannon C."/>
            <person name="Castanera R."/>
            <person name="Culley D."/>
            <person name="Daum C."/>
            <person name="Ezra D."/>
            <person name="Gonzalez J."/>
            <person name="Henrissat B."/>
            <person name="Kuo A."/>
            <person name="Liang C."/>
            <person name="Lipzen A."/>
            <person name="Lutzoni F."/>
            <person name="Magnuson J."/>
            <person name="Mondo S."/>
            <person name="Nolan M."/>
            <person name="Ohm R."/>
            <person name="Pangilinan J."/>
            <person name="Park H.-J."/>
            <person name="Ramirez L."/>
            <person name="Alfaro M."/>
            <person name="Sun H."/>
            <person name="Tritt A."/>
            <person name="Yoshinaga Y."/>
            <person name="Zwiers L.-H."/>
            <person name="Turgeon B."/>
            <person name="Goodwin S."/>
            <person name="Spatafora J."/>
            <person name="Crous P."/>
            <person name="Grigoriev I."/>
        </authorList>
    </citation>
    <scope>NUCLEOTIDE SEQUENCE</scope>
    <source>
        <strain evidence="2">CBS 122368</strain>
    </source>
</reference>
<organism evidence="2 3">
    <name type="scientific">Trematosphaeria pertusa</name>
    <dbReference type="NCBI Taxonomy" id="390896"/>
    <lineage>
        <taxon>Eukaryota</taxon>
        <taxon>Fungi</taxon>
        <taxon>Dikarya</taxon>
        <taxon>Ascomycota</taxon>
        <taxon>Pezizomycotina</taxon>
        <taxon>Dothideomycetes</taxon>
        <taxon>Pleosporomycetidae</taxon>
        <taxon>Pleosporales</taxon>
        <taxon>Massarineae</taxon>
        <taxon>Trematosphaeriaceae</taxon>
        <taxon>Trematosphaeria</taxon>
    </lineage>
</organism>
<evidence type="ECO:0000313" key="3">
    <source>
        <dbReference type="Proteomes" id="UP000800094"/>
    </source>
</evidence>
<evidence type="ECO:0008006" key="4">
    <source>
        <dbReference type="Google" id="ProtNLM"/>
    </source>
</evidence>
<name>A0A6A6J1P5_9PLEO</name>
<evidence type="ECO:0000313" key="2">
    <source>
        <dbReference type="EMBL" id="KAF2256649.1"/>
    </source>
</evidence>
<dbReference type="GeneID" id="54580956"/>
<proteinExistence type="predicted"/>
<dbReference type="OrthoDB" id="4776947at2759"/>
<feature type="chain" id="PRO_5025340463" description="Extracellular membrane protein CFEM domain-containing protein" evidence="1">
    <location>
        <begin position="21"/>
        <end position="156"/>
    </location>
</feature>
<dbReference type="RefSeq" id="XP_033691653.1">
    <property type="nucleotide sequence ID" value="XM_033827626.1"/>
</dbReference>
<feature type="signal peptide" evidence="1">
    <location>
        <begin position="1"/>
        <end position="20"/>
    </location>
</feature>
<dbReference type="Proteomes" id="UP000800094">
    <property type="component" value="Unassembled WGS sequence"/>
</dbReference>
<evidence type="ECO:0000256" key="1">
    <source>
        <dbReference type="SAM" id="SignalP"/>
    </source>
</evidence>
<accession>A0A6A6J1P5</accession>
<dbReference type="AlphaFoldDB" id="A0A6A6J1P5"/>
<gene>
    <name evidence="2" type="ORF">BU26DRAFT_513450</name>
</gene>
<sequence>MFSKTLFVIAFAAIAQMVLAAPPACLLGAVNTYEDPADIASVCKARDAATKIQKYCGDSTSDALSAFADICGEAGVEVSTKVPASATATATGSAGTISPSAGSNGTTLATTIATATGGSVPTATGSGAPESTGAAAHYEISAAAMLAGLGVMAGLL</sequence>
<keyword evidence="1" id="KW-0732">Signal</keyword>
<dbReference type="EMBL" id="ML987189">
    <property type="protein sequence ID" value="KAF2256649.1"/>
    <property type="molecule type" value="Genomic_DNA"/>
</dbReference>